<evidence type="ECO:0000256" key="6">
    <source>
        <dbReference type="ARBA" id="ARBA00047676"/>
    </source>
</evidence>
<comment type="catalytic activity">
    <reaction evidence="6">
        <text>glycyl-tRNA(Ala) + H2O = tRNA(Ala) + glycine + H(+)</text>
        <dbReference type="Rhea" id="RHEA:53744"/>
        <dbReference type="Rhea" id="RHEA-COMP:9657"/>
        <dbReference type="Rhea" id="RHEA-COMP:13640"/>
        <dbReference type="ChEBI" id="CHEBI:15377"/>
        <dbReference type="ChEBI" id="CHEBI:15378"/>
        <dbReference type="ChEBI" id="CHEBI:57305"/>
        <dbReference type="ChEBI" id="CHEBI:78442"/>
        <dbReference type="ChEBI" id="CHEBI:78522"/>
        <dbReference type="EC" id="3.1.1.96"/>
    </reaction>
</comment>
<dbReference type="PANTHER" id="PTHR10472">
    <property type="entry name" value="D-TYROSYL-TRNA TYR DEACYLASE"/>
    <property type="match status" value="1"/>
</dbReference>
<evidence type="ECO:0000256" key="4">
    <source>
        <dbReference type="ARBA" id="ARBA00022490"/>
    </source>
</evidence>
<accession>A0A0C2J2H5</accession>
<dbReference type="SUPFAM" id="SSF69500">
    <property type="entry name" value="DTD-like"/>
    <property type="match status" value="1"/>
</dbReference>
<evidence type="ECO:0000313" key="9">
    <source>
        <dbReference type="Proteomes" id="UP000031668"/>
    </source>
</evidence>
<dbReference type="GO" id="GO:0005737">
    <property type="term" value="C:cytoplasm"/>
    <property type="evidence" value="ECO:0007669"/>
    <property type="project" value="UniProtKB-SubCell"/>
</dbReference>
<name>A0A0C2J2H5_THEKT</name>
<dbReference type="EC" id="3.1.1.96" evidence="3"/>
<evidence type="ECO:0000256" key="2">
    <source>
        <dbReference type="ARBA" id="ARBA00011738"/>
    </source>
</evidence>
<evidence type="ECO:0000256" key="5">
    <source>
        <dbReference type="ARBA" id="ARBA00022801"/>
    </source>
</evidence>
<comment type="catalytic activity">
    <reaction evidence="7">
        <text>a D-aminoacyl-tRNA + H2O = a tRNA + a D-alpha-amino acid + H(+)</text>
        <dbReference type="Rhea" id="RHEA:13953"/>
        <dbReference type="Rhea" id="RHEA-COMP:10123"/>
        <dbReference type="Rhea" id="RHEA-COMP:10124"/>
        <dbReference type="ChEBI" id="CHEBI:15377"/>
        <dbReference type="ChEBI" id="CHEBI:15378"/>
        <dbReference type="ChEBI" id="CHEBI:59871"/>
        <dbReference type="ChEBI" id="CHEBI:78442"/>
        <dbReference type="ChEBI" id="CHEBI:79333"/>
        <dbReference type="EC" id="3.1.1.96"/>
    </reaction>
</comment>
<protein>
    <recommendedName>
        <fullName evidence="3">D-aminoacyl-tRNA deacylase</fullName>
        <ecNumber evidence="3">3.1.1.96</ecNumber>
    </recommendedName>
</protein>
<dbReference type="EMBL" id="JWZT01004747">
    <property type="protein sequence ID" value="KII63282.1"/>
    <property type="molecule type" value="Genomic_DNA"/>
</dbReference>
<evidence type="ECO:0000256" key="7">
    <source>
        <dbReference type="ARBA" id="ARBA00048018"/>
    </source>
</evidence>
<comment type="subcellular location">
    <subcellularLocation>
        <location evidence="1">Cytoplasm</location>
    </subcellularLocation>
</comment>
<dbReference type="InterPro" id="IPR003732">
    <property type="entry name" value="Daa-tRNA_deacyls_DTD"/>
</dbReference>
<gene>
    <name evidence="8" type="ORF">RF11_03002</name>
</gene>
<dbReference type="OrthoDB" id="275783at2759"/>
<organism evidence="8 9">
    <name type="scientific">Thelohanellus kitauei</name>
    <name type="common">Myxosporean</name>
    <dbReference type="NCBI Taxonomy" id="669202"/>
    <lineage>
        <taxon>Eukaryota</taxon>
        <taxon>Metazoa</taxon>
        <taxon>Cnidaria</taxon>
        <taxon>Myxozoa</taxon>
        <taxon>Myxosporea</taxon>
        <taxon>Bivalvulida</taxon>
        <taxon>Platysporina</taxon>
        <taxon>Myxobolidae</taxon>
        <taxon>Thelohanellus</taxon>
    </lineage>
</organism>
<dbReference type="Gene3D" id="3.50.80.10">
    <property type="entry name" value="D-tyrosyl-tRNA(Tyr) deacylase"/>
    <property type="match status" value="1"/>
</dbReference>
<dbReference type="Proteomes" id="UP000031668">
    <property type="component" value="Unassembled WGS sequence"/>
</dbReference>
<keyword evidence="4" id="KW-0963">Cytoplasm</keyword>
<sequence length="153" mass="17549">MKVTVYKVGKTRFSVLSTRESQEVAGGLCAFVALHQGDTEIELRTIARSLLNLKIFFDKSDRNVNKSLLEVGRQLIIFIHITVSAVVRDGEEPVFQSSLNYQQSREMFNRFKEILQLMYRPEMIKVGSLRHRSHFELMMNGPVAATLESYPPK</sequence>
<dbReference type="GO" id="GO:0051500">
    <property type="term" value="F:D-tyrosyl-tRNA(Tyr) deacylase activity"/>
    <property type="evidence" value="ECO:0007669"/>
    <property type="project" value="TreeGrafter"/>
</dbReference>
<keyword evidence="9" id="KW-1185">Reference proteome</keyword>
<dbReference type="InterPro" id="IPR023509">
    <property type="entry name" value="DTD-like_sf"/>
</dbReference>
<evidence type="ECO:0000256" key="3">
    <source>
        <dbReference type="ARBA" id="ARBA00013056"/>
    </source>
</evidence>
<dbReference type="Pfam" id="PF02580">
    <property type="entry name" value="Tyr_Deacylase"/>
    <property type="match status" value="1"/>
</dbReference>
<comment type="caution">
    <text evidence="8">The sequence shown here is derived from an EMBL/GenBank/DDBJ whole genome shotgun (WGS) entry which is preliminary data.</text>
</comment>
<keyword evidence="5" id="KW-0378">Hydrolase</keyword>
<dbReference type="PANTHER" id="PTHR10472:SF1">
    <property type="entry name" value="D-AMINOACYL-TRNA DEACYLASE 2"/>
    <property type="match status" value="1"/>
</dbReference>
<evidence type="ECO:0000313" key="8">
    <source>
        <dbReference type="EMBL" id="KII63282.1"/>
    </source>
</evidence>
<comment type="subunit">
    <text evidence="2">Homodimer.</text>
</comment>
<dbReference type="AlphaFoldDB" id="A0A0C2J2H5"/>
<evidence type="ECO:0000256" key="1">
    <source>
        <dbReference type="ARBA" id="ARBA00004496"/>
    </source>
</evidence>
<proteinExistence type="predicted"/>
<reference evidence="8 9" key="1">
    <citation type="journal article" date="2014" name="Genome Biol. Evol.">
        <title>The genome of the myxosporean Thelohanellus kitauei shows adaptations to nutrient acquisition within its fish host.</title>
        <authorList>
            <person name="Yang Y."/>
            <person name="Xiong J."/>
            <person name="Zhou Z."/>
            <person name="Huo F."/>
            <person name="Miao W."/>
            <person name="Ran C."/>
            <person name="Liu Y."/>
            <person name="Zhang J."/>
            <person name="Feng J."/>
            <person name="Wang M."/>
            <person name="Wang M."/>
            <person name="Wang L."/>
            <person name="Yao B."/>
        </authorList>
    </citation>
    <scope>NUCLEOTIDE SEQUENCE [LARGE SCALE GENOMIC DNA]</scope>
    <source>
        <strain evidence="8">Wuqing</strain>
    </source>
</reference>